<dbReference type="EMBL" id="CP063356">
    <property type="protein sequence ID" value="QOY35141.2"/>
    <property type="molecule type" value="Genomic_DNA"/>
</dbReference>
<proteinExistence type="predicted"/>
<reference evidence="1 2" key="2">
    <citation type="journal article" date="2019" name="Int. J. Syst. Evol. Microbiol.">
        <title>Anaerobacillus isosaccharinicus sp. nov., an alkaliphilic bacterium which degrades isosaccharinic acid.</title>
        <authorList>
            <person name="Bassil N.M."/>
            <person name="Lloyd J.R."/>
        </authorList>
    </citation>
    <scope>NUCLEOTIDE SEQUENCE [LARGE SCALE GENOMIC DNA]</scope>
    <source>
        <strain evidence="1 2">NB2006</strain>
    </source>
</reference>
<organism evidence="1 2">
    <name type="scientific">Anaerobacillus isosaccharinicus</name>
    <dbReference type="NCBI Taxonomy" id="1532552"/>
    <lineage>
        <taxon>Bacteria</taxon>
        <taxon>Bacillati</taxon>
        <taxon>Bacillota</taxon>
        <taxon>Bacilli</taxon>
        <taxon>Bacillales</taxon>
        <taxon>Bacillaceae</taxon>
        <taxon>Anaerobacillus</taxon>
    </lineage>
</organism>
<dbReference type="AlphaFoldDB" id="A0A7S7L676"/>
<accession>A0A7S7L676</accession>
<evidence type="ECO:0000313" key="2">
    <source>
        <dbReference type="Proteomes" id="UP000180175"/>
    </source>
</evidence>
<keyword evidence="2" id="KW-1185">Reference proteome</keyword>
<gene>
    <name evidence="1" type="ORF">AWH56_020935</name>
</gene>
<reference evidence="1 2" key="1">
    <citation type="journal article" date="2017" name="Genome Announc.">
        <title>Draft Genome Sequences of Four Alkaliphilic Bacteria Belonging to the Anaerobacillus Genus.</title>
        <authorList>
            <person name="Bassil N.M."/>
            <person name="Lloyd J.R."/>
        </authorList>
    </citation>
    <scope>NUCLEOTIDE SEQUENCE [LARGE SCALE GENOMIC DNA]</scope>
    <source>
        <strain evidence="1 2">NB2006</strain>
    </source>
</reference>
<evidence type="ECO:0000313" key="1">
    <source>
        <dbReference type="EMBL" id="QOY35141.2"/>
    </source>
</evidence>
<protein>
    <submittedName>
        <fullName evidence="1">Uncharacterized protein</fullName>
    </submittedName>
</protein>
<name>A0A7S7L676_9BACI</name>
<sequence length="50" mass="5557">MSTLRVIDDQIRLEKILYGAASEWSSAQIEEAVRIAGQRLLDSYGKCGTN</sequence>
<dbReference type="KEGG" id="aia:AWH56_020935"/>
<dbReference type="Proteomes" id="UP000180175">
    <property type="component" value="Chromosome"/>
</dbReference>